<evidence type="ECO:0000256" key="1">
    <source>
        <dbReference type="SAM" id="MobiDB-lite"/>
    </source>
</evidence>
<reference evidence="2 3" key="1">
    <citation type="submission" date="2024-01" db="EMBL/GenBank/DDBJ databases">
        <title>Genome assemblies of Stephania.</title>
        <authorList>
            <person name="Yang L."/>
        </authorList>
    </citation>
    <scope>NUCLEOTIDE SEQUENCE [LARGE SCALE GENOMIC DNA]</scope>
    <source>
        <strain evidence="2">JXDWG</strain>
        <tissue evidence="2">Leaf</tissue>
    </source>
</reference>
<comment type="caution">
    <text evidence="2">The sequence shown here is derived from an EMBL/GenBank/DDBJ whole genome shotgun (WGS) entry which is preliminary data.</text>
</comment>
<feature type="compositionally biased region" description="Polar residues" evidence="1">
    <location>
        <begin position="10"/>
        <end position="20"/>
    </location>
</feature>
<proteinExistence type="predicted"/>
<feature type="region of interest" description="Disordered" evidence="1">
    <location>
        <begin position="1"/>
        <end position="20"/>
    </location>
</feature>
<evidence type="ECO:0000313" key="2">
    <source>
        <dbReference type="EMBL" id="KAK9148659.1"/>
    </source>
</evidence>
<keyword evidence="3" id="KW-1185">Reference proteome</keyword>
<dbReference type="AlphaFoldDB" id="A0AAP0PN84"/>
<dbReference type="EMBL" id="JBBNAG010000003">
    <property type="protein sequence ID" value="KAK9148659.1"/>
    <property type="molecule type" value="Genomic_DNA"/>
</dbReference>
<organism evidence="2 3">
    <name type="scientific">Stephania cephalantha</name>
    <dbReference type="NCBI Taxonomy" id="152367"/>
    <lineage>
        <taxon>Eukaryota</taxon>
        <taxon>Viridiplantae</taxon>
        <taxon>Streptophyta</taxon>
        <taxon>Embryophyta</taxon>
        <taxon>Tracheophyta</taxon>
        <taxon>Spermatophyta</taxon>
        <taxon>Magnoliopsida</taxon>
        <taxon>Ranunculales</taxon>
        <taxon>Menispermaceae</taxon>
        <taxon>Menispermoideae</taxon>
        <taxon>Cissampelideae</taxon>
        <taxon>Stephania</taxon>
    </lineage>
</organism>
<dbReference type="Proteomes" id="UP001419268">
    <property type="component" value="Unassembled WGS sequence"/>
</dbReference>
<gene>
    <name evidence="2" type="ORF">Scep_007416</name>
</gene>
<evidence type="ECO:0000313" key="3">
    <source>
        <dbReference type="Proteomes" id="UP001419268"/>
    </source>
</evidence>
<name>A0AAP0PN84_9MAGN</name>
<accession>A0AAP0PN84</accession>
<protein>
    <submittedName>
        <fullName evidence="2">Uncharacterized protein</fullName>
    </submittedName>
</protein>
<sequence>MNIDKLVGENETTGLQQASTPVPPIEQFELAYDLGINQVLSKQIDSLPIEESSPQDDLHQAANEPVAEGTRDNFIANHNDFVQDDVTSLEDSQDLVPLVNTLCRLKGNDLMIVRLSKKKKATQEFVPYNPLITEENSSPVATNSDSTDS</sequence>